<feature type="non-terminal residue" evidence="1">
    <location>
        <position position="1"/>
    </location>
</feature>
<comment type="caution">
    <text evidence="1">The sequence shown here is derived from an EMBL/GenBank/DDBJ whole genome shotgun (WGS) entry which is preliminary data.</text>
</comment>
<evidence type="ECO:0000313" key="1">
    <source>
        <dbReference type="EMBL" id="CAL1536074.1"/>
    </source>
</evidence>
<dbReference type="Proteomes" id="UP001497497">
    <property type="component" value="Unassembled WGS sequence"/>
</dbReference>
<dbReference type="EMBL" id="CAXITT010000220">
    <property type="protein sequence ID" value="CAL1536074.1"/>
    <property type="molecule type" value="Genomic_DNA"/>
</dbReference>
<gene>
    <name evidence="1" type="ORF">GSLYS_00009987001</name>
</gene>
<feature type="non-terminal residue" evidence="1">
    <location>
        <position position="103"/>
    </location>
</feature>
<accession>A0AAV2HRI1</accession>
<dbReference type="AlphaFoldDB" id="A0AAV2HRI1"/>
<name>A0AAV2HRI1_LYMST</name>
<organism evidence="1 2">
    <name type="scientific">Lymnaea stagnalis</name>
    <name type="common">Great pond snail</name>
    <name type="synonym">Helix stagnalis</name>
    <dbReference type="NCBI Taxonomy" id="6523"/>
    <lineage>
        <taxon>Eukaryota</taxon>
        <taxon>Metazoa</taxon>
        <taxon>Spiralia</taxon>
        <taxon>Lophotrochozoa</taxon>
        <taxon>Mollusca</taxon>
        <taxon>Gastropoda</taxon>
        <taxon>Heterobranchia</taxon>
        <taxon>Euthyneura</taxon>
        <taxon>Panpulmonata</taxon>
        <taxon>Hygrophila</taxon>
        <taxon>Lymnaeoidea</taxon>
        <taxon>Lymnaeidae</taxon>
        <taxon>Lymnaea</taxon>
    </lineage>
</organism>
<sequence>TKKSFQNLVTSALCKCAEDIKTVVPWVHTEWSKQLTDAMSKFPKLTAATQASLFTQTNDEMRNLFPKLFSFPKLGKVLNLLQNWGAGLYLWHQHKSLCVTHLK</sequence>
<protein>
    <submittedName>
        <fullName evidence="1">Uncharacterized protein</fullName>
    </submittedName>
</protein>
<proteinExistence type="predicted"/>
<keyword evidence="2" id="KW-1185">Reference proteome</keyword>
<reference evidence="1 2" key="1">
    <citation type="submission" date="2024-04" db="EMBL/GenBank/DDBJ databases">
        <authorList>
            <consortium name="Genoscope - CEA"/>
            <person name="William W."/>
        </authorList>
    </citation>
    <scope>NUCLEOTIDE SEQUENCE [LARGE SCALE GENOMIC DNA]</scope>
</reference>
<evidence type="ECO:0000313" key="2">
    <source>
        <dbReference type="Proteomes" id="UP001497497"/>
    </source>
</evidence>